<evidence type="ECO:0000256" key="1">
    <source>
        <dbReference type="SAM" id="Coils"/>
    </source>
</evidence>
<name>A0AAQ3MD10_SYNEL</name>
<dbReference type="Proteomes" id="UP000267249">
    <property type="component" value="Chromosome"/>
</dbReference>
<dbReference type="EMBL" id="CP030139">
    <property type="protein sequence ID" value="WVS92385.1"/>
    <property type="molecule type" value="Genomic_DNA"/>
</dbReference>
<evidence type="ECO:0000313" key="3">
    <source>
        <dbReference type="Proteomes" id="UP000267249"/>
    </source>
</evidence>
<organism evidence="2 3">
    <name type="scientific">Synechococcus elongatus PCC 11801</name>
    <dbReference type="NCBI Taxonomy" id="2219813"/>
    <lineage>
        <taxon>Bacteria</taxon>
        <taxon>Bacillati</taxon>
        <taxon>Cyanobacteriota</taxon>
        <taxon>Cyanophyceae</taxon>
        <taxon>Synechococcales</taxon>
        <taxon>Synechococcaceae</taxon>
        <taxon>Synechococcus</taxon>
    </lineage>
</organism>
<gene>
    <name evidence="2" type="ORF">DOP62_06130</name>
</gene>
<feature type="coiled-coil region" evidence="1">
    <location>
        <begin position="44"/>
        <end position="179"/>
    </location>
</feature>
<proteinExistence type="predicted"/>
<reference evidence="2 3" key="1">
    <citation type="journal article" date="2018" name="Sci. Rep.">
        <title>Genome Features and Biochemical Characteristics of a Robust, Fast Growing and Naturally Transformable Cyanobacterium Synechococcus elongatus PCC 11801 Isolated from India.</title>
        <authorList>
            <person name="Jaiswal D."/>
            <person name="Sengupta A."/>
            <person name="Sohoni S."/>
            <person name="Sengupta S."/>
            <person name="Phadnavis A.G."/>
            <person name="Pakrasi H.B."/>
            <person name="Wangikar P.P."/>
        </authorList>
    </citation>
    <scope>NUCLEOTIDE SEQUENCE [LARGE SCALE GENOMIC DNA]</scope>
    <source>
        <strain evidence="2 3">PCC 11801</strain>
    </source>
</reference>
<protein>
    <submittedName>
        <fullName evidence="2">Uncharacterized protein</fullName>
    </submittedName>
</protein>
<feature type="coiled-coil region" evidence="1">
    <location>
        <begin position="208"/>
        <end position="249"/>
    </location>
</feature>
<accession>A0AAQ3MD10</accession>
<dbReference type="RefSeq" id="WP_370538894.1">
    <property type="nucleotide sequence ID" value="NZ_CP030139.2"/>
</dbReference>
<dbReference type="AlphaFoldDB" id="A0AAQ3MD10"/>
<sequence>MNYALTQAVLTGTLEVITFGGAAVLGVAAVRSWVRDVLNPDRTLIQLRQQLQDLERKLEEAPEDLRQVGRLRAENAILTQNNQQLERLVSQLQQQVKDQENTLLGLVQEKQDLLTQVSDRDRQIAQLTTALQTLEAQADQRSQDFQELLEEREQILEAMELAQTDRDQLAQTLQQLQVQQGSLTSQASRLDEQNRELISNLQVREQTIQQLHDNLTALESLLQEEQERRAEQETQLIQVREQLQILIRQRLSQQAGVRPATVRRWLGGA</sequence>
<keyword evidence="1" id="KW-0175">Coiled coil</keyword>
<evidence type="ECO:0000313" key="2">
    <source>
        <dbReference type="EMBL" id="WVS92385.1"/>
    </source>
</evidence>